<organism evidence="2 3">
    <name type="scientific">Lishizhenia tianjinensis</name>
    <dbReference type="NCBI Taxonomy" id="477690"/>
    <lineage>
        <taxon>Bacteria</taxon>
        <taxon>Pseudomonadati</taxon>
        <taxon>Bacteroidota</taxon>
        <taxon>Flavobacteriia</taxon>
        <taxon>Flavobacteriales</taxon>
        <taxon>Crocinitomicaceae</taxon>
        <taxon>Lishizhenia</taxon>
    </lineage>
</organism>
<keyword evidence="1" id="KW-0812">Transmembrane</keyword>
<evidence type="ECO:0000313" key="3">
    <source>
        <dbReference type="Proteomes" id="UP000236454"/>
    </source>
</evidence>
<dbReference type="OrthoDB" id="648842at2"/>
<feature type="transmembrane region" description="Helical" evidence="1">
    <location>
        <begin position="155"/>
        <end position="174"/>
    </location>
</feature>
<dbReference type="AlphaFoldDB" id="A0A1I6XL65"/>
<feature type="transmembrane region" description="Helical" evidence="1">
    <location>
        <begin position="128"/>
        <end position="148"/>
    </location>
</feature>
<dbReference type="EMBL" id="FPAS01000001">
    <property type="protein sequence ID" value="SFT38792.1"/>
    <property type="molecule type" value="Genomic_DNA"/>
</dbReference>
<keyword evidence="1" id="KW-1133">Transmembrane helix</keyword>
<keyword evidence="3" id="KW-1185">Reference proteome</keyword>
<accession>A0A1I6XL65</accession>
<dbReference type="Proteomes" id="UP000236454">
    <property type="component" value="Unassembled WGS sequence"/>
</dbReference>
<feature type="transmembrane region" description="Helical" evidence="1">
    <location>
        <begin position="12"/>
        <end position="31"/>
    </location>
</feature>
<keyword evidence="1" id="KW-0472">Membrane</keyword>
<evidence type="ECO:0000256" key="1">
    <source>
        <dbReference type="SAM" id="Phobius"/>
    </source>
</evidence>
<feature type="transmembrane region" description="Helical" evidence="1">
    <location>
        <begin position="43"/>
        <end position="63"/>
    </location>
</feature>
<gene>
    <name evidence="2" type="ORF">SAMN05216474_0273</name>
</gene>
<sequence length="631" mass="71127">MRTVDQIQGRSLLLNLIAILLNLTGLTFLVIGYHDNFEADAMLYKSIGSALFFLGMAGFIALKGLQLSSYVFRAISGGLFIVSGLIKANDPLGFAYKLEEYFEDGALAFRVKELFNAPEFSLEFFIKYALPLSVIICILEIVLGVLLIIGGKLKLASFLTLGMMFFFTLLTWHTKECDPNAMFMDVDRYEINSSTAQQKIQAAESDTMVRILETTPTYVKVGEYKSTQCVSDCGCFGDALKGSVGRSLTPQESFWKDLIFLYFSIFIFIASFRSAPNTRNQNLLMIPASMLVSIFFSYVFGWYFPIFFALITILGALWVKRSNNKWVGNYWVAALWVIFISTLFVTYVLAYMPVKDYRPYAAGSDLNEKMNDGREGVFETFLTYKNLQTGELKDFTSAEFSASDIWKPENKDKWEFVSSETKTIVPTRLPSIVSSEFNPNLNVSDLTEVESNMPYVKEMLEAHEVAQVFVQEIESGGGYYVPLEEFSAEAYDSTMYIIGDTVMGLDPYFPEVSVQELILTSPRMILLVSKNLPNVELSQKRIDRIKSVIADAQADGVPVVMAAVTTTADIQKFREETGIIVPTFMNDEKILKAVGRANPTLMVIENGVVKAKYPYRSIQEWSWMKENVLED</sequence>
<dbReference type="STRING" id="477690.SAMN05216474_0273"/>
<name>A0A1I6XL65_9FLAO</name>
<dbReference type="GO" id="GO:0016020">
    <property type="term" value="C:membrane"/>
    <property type="evidence" value="ECO:0007669"/>
    <property type="project" value="UniProtKB-SubCell"/>
</dbReference>
<feature type="transmembrane region" description="Helical" evidence="1">
    <location>
        <begin position="258"/>
        <end position="275"/>
    </location>
</feature>
<proteinExistence type="predicted"/>
<dbReference type="GO" id="GO:0030416">
    <property type="term" value="P:methylamine metabolic process"/>
    <property type="evidence" value="ECO:0007669"/>
    <property type="project" value="InterPro"/>
</dbReference>
<feature type="transmembrane region" description="Helical" evidence="1">
    <location>
        <begin position="330"/>
        <end position="350"/>
    </location>
</feature>
<protein>
    <submittedName>
        <fullName evidence="2">DoxX protein</fullName>
    </submittedName>
</protein>
<dbReference type="RefSeq" id="WP_090245508.1">
    <property type="nucleotide sequence ID" value="NZ_FPAS01000001.1"/>
</dbReference>
<feature type="transmembrane region" description="Helical" evidence="1">
    <location>
        <begin position="70"/>
        <end position="88"/>
    </location>
</feature>
<evidence type="ECO:0000313" key="2">
    <source>
        <dbReference type="EMBL" id="SFT38792.1"/>
    </source>
</evidence>
<feature type="transmembrane region" description="Helical" evidence="1">
    <location>
        <begin position="295"/>
        <end position="318"/>
    </location>
</feature>
<reference evidence="2 3" key="1">
    <citation type="submission" date="2016-10" db="EMBL/GenBank/DDBJ databases">
        <authorList>
            <person name="de Groot N.N."/>
        </authorList>
    </citation>
    <scope>NUCLEOTIDE SEQUENCE [LARGE SCALE GENOMIC DNA]</scope>
    <source>
        <strain evidence="2 3">CGMCC 1.7005</strain>
    </source>
</reference>